<evidence type="ECO:0000259" key="10">
    <source>
        <dbReference type="PROSITE" id="PS50929"/>
    </source>
</evidence>
<dbReference type="Pfam" id="PF00005">
    <property type="entry name" value="ABC_tran"/>
    <property type="match status" value="1"/>
</dbReference>
<protein>
    <submittedName>
        <fullName evidence="11">ABC transporter ATP-binding protein</fullName>
    </submittedName>
</protein>
<keyword evidence="4" id="KW-0547">Nucleotide-binding</keyword>
<dbReference type="GO" id="GO:0005886">
    <property type="term" value="C:plasma membrane"/>
    <property type="evidence" value="ECO:0007669"/>
    <property type="project" value="UniProtKB-SubCell"/>
</dbReference>
<gene>
    <name evidence="11" type="ORF">E7272_01455</name>
</gene>
<dbReference type="PROSITE" id="PS50929">
    <property type="entry name" value="ABC_TM1F"/>
    <property type="match status" value="1"/>
</dbReference>
<evidence type="ECO:0000256" key="3">
    <source>
        <dbReference type="ARBA" id="ARBA00022692"/>
    </source>
</evidence>
<dbReference type="InterPro" id="IPR003439">
    <property type="entry name" value="ABC_transporter-like_ATP-bd"/>
</dbReference>
<dbReference type="InterPro" id="IPR036640">
    <property type="entry name" value="ABC1_TM_sf"/>
</dbReference>
<reference evidence="11" key="1">
    <citation type="submission" date="2019-04" db="EMBL/GenBank/DDBJ databases">
        <title>Evolution of Biomass-Degrading Anaerobic Consortia Revealed by Metagenomics.</title>
        <authorList>
            <person name="Peng X."/>
        </authorList>
    </citation>
    <scope>NUCLEOTIDE SEQUENCE</scope>
    <source>
        <strain evidence="11">SIG311</strain>
    </source>
</reference>
<evidence type="ECO:0000313" key="11">
    <source>
        <dbReference type="EMBL" id="MBE5918485.1"/>
    </source>
</evidence>
<evidence type="ECO:0000256" key="1">
    <source>
        <dbReference type="ARBA" id="ARBA00004651"/>
    </source>
</evidence>
<dbReference type="SUPFAM" id="SSF90123">
    <property type="entry name" value="ABC transporter transmembrane region"/>
    <property type="match status" value="1"/>
</dbReference>
<dbReference type="SMART" id="SM00382">
    <property type="entry name" value="AAA"/>
    <property type="match status" value="1"/>
</dbReference>
<evidence type="ECO:0000256" key="5">
    <source>
        <dbReference type="ARBA" id="ARBA00022840"/>
    </source>
</evidence>
<evidence type="ECO:0000256" key="8">
    <source>
        <dbReference type="SAM" id="Phobius"/>
    </source>
</evidence>
<dbReference type="GO" id="GO:0015421">
    <property type="term" value="F:ABC-type oligopeptide transporter activity"/>
    <property type="evidence" value="ECO:0007669"/>
    <property type="project" value="TreeGrafter"/>
</dbReference>
<feature type="transmembrane region" description="Helical" evidence="8">
    <location>
        <begin position="20"/>
        <end position="39"/>
    </location>
</feature>
<dbReference type="Gene3D" id="3.40.50.300">
    <property type="entry name" value="P-loop containing nucleotide triphosphate hydrolases"/>
    <property type="match status" value="1"/>
</dbReference>
<dbReference type="GO" id="GO:0016887">
    <property type="term" value="F:ATP hydrolysis activity"/>
    <property type="evidence" value="ECO:0007669"/>
    <property type="project" value="InterPro"/>
</dbReference>
<dbReference type="Gene3D" id="1.20.1560.10">
    <property type="entry name" value="ABC transporter type 1, transmembrane domain"/>
    <property type="match status" value="1"/>
</dbReference>
<evidence type="ECO:0000259" key="9">
    <source>
        <dbReference type="PROSITE" id="PS50893"/>
    </source>
</evidence>
<dbReference type="InterPro" id="IPR011527">
    <property type="entry name" value="ABC1_TM_dom"/>
</dbReference>
<keyword evidence="2" id="KW-0813">Transport</keyword>
<keyword evidence="7 8" id="KW-0472">Membrane</keyword>
<dbReference type="InterPro" id="IPR027417">
    <property type="entry name" value="P-loop_NTPase"/>
</dbReference>
<keyword evidence="3 8" id="KW-0812">Transmembrane</keyword>
<evidence type="ECO:0000256" key="2">
    <source>
        <dbReference type="ARBA" id="ARBA00022448"/>
    </source>
</evidence>
<comment type="caution">
    <text evidence="11">The sequence shown here is derived from an EMBL/GenBank/DDBJ whole genome shotgun (WGS) entry which is preliminary data.</text>
</comment>
<evidence type="ECO:0000256" key="6">
    <source>
        <dbReference type="ARBA" id="ARBA00022989"/>
    </source>
</evidence>
<feature type="domain" description="ABC transmembrane type-1" evidence="10">
    <location>
        <begin position="25"/>
        <end position="309"/>
    </location>
</feature>
<dbReference type="PANTHER" id="PTHR43394">
    <property type="entry name" value="ATP-DEPENDENT PERMEASE MDL1, MITOCHONDRIAL"/>
    <property type="match status" value="1"/>
</dbReference>
<keyword evidence="5 11" id="KW-0067">ATP-binding</keyword>
<feature type="transmembrane region" description="Helical" evidence="8">
    <location>
        <begin position="166"/>
        <end position="184"/>
    </location>
</feature>
<feature type="domain" description="ABC transporter" evidence="9">
    <location>
        <begin position="341"/>
        <end position="575"/>
    </location>
</feature>
<dbReference type="PROSITE" id="PS50893">
    <property type="entry name" value="ABC_TRANSPORTER_2"/>
    <property type="match status" value="1"/>
</dbReference>
<dbReference type="Pfam" id="PF00664">
    <property type="entry name" value="ABC_membrane"/>
    <property type="match status" value="1"/>
</dbReference>
<dbReference type="AlphaFoldDB" id="A0A927U5L5"/>
<dbReference type="EMBL" id="SVER01000003">
    <property type="protein sequence ID" value="MBE5918485.1"/>
    <property type="molecule type" value="Genomic_DNA"/>
</dbReference>
<keyword evidence="6 8" id="KW-1133">Transmembrane helix</keyword>
<accession>A0A927U5L5</accession>
<evidence type="ECO:0000313" key="12">
    <source>
        <dbReference type="Proteomes" id="UP000766246"/>
    </source>
</evidence>
<evidence type="ECO:0000256" key="4">
    <source>
        <dbReference type="ARBA" id="ARBA00022741"/>
    </source>
</evidence>
<dbReference type="GO" id="GO:0005524">
    <property type="term" value="F:ATP binding"/>
    <property type="evidence" value="ECO:0007669"/>
    <property type="project" value="UniProtKB-KW"/>
</dbReference>
<dbReference type="PANTHER" id="PTHR43394:SF1">
    <property type="entry name" value="ATP-BINDING CASSETTE SUB-FAMILY B MEMBER 10, MITOCHONDRIAL"/>
    <property type="match status" value="1"/>
</dbReference>
<dbReference type="SUPFAM" id="SSF52540">
    <property type="entry name" value="P-loop containing nucleoside triphosphate hydrolases"/>
    <property type="match status" value="1"/>
</dbReference>
<evidence type="ECO:0000256" key="7">
    <source>
        <dbReference type="ARBA" id="ARBA00023136"/>
    </source>
</evidence>
<dbReference type="CDD" id="cd18547">
    <property type="entry name" value="ABC_6TM_Tm288_like"/>
    <property type="match status" value="1"/>
</dbReference>
<name>A0A927U5L5_9FIRM</name>
<dbReference type="Proteomes" id="UP000766246">
    <property type="component" value="Unassembled WGS sequence"/>
</dbReference>
<dbReference type="FunFam" id="3.40.50.300:FF:000287">
    <property type="entry name" value="Multidrug ABC transporter ATP-binding protein"/>
    <property type="match status" value="1"/>
</dbReference>
<dbReference type="InterPro" id="IPR003593">
    <property type="entry name" value="AAA+_ATPase"/>
</dbReference>
<sequence length="582" mass="64888">MNNKSQGRILNRVLIELKTYSFQIIISLICALATVYLTLRIPILTGRAVDCIVAKGEIDYDKLIAVLQQMAVTVTATFFTQWIMNRVNNSITYNVTKSLRDRAFRKLQHMKLSQIDSHPHGDYVSRIVSDADTFADGLLMGFTQFFTGVLTILGTIYFMLMISVKIALIVIIATPASLLLAKFISEKTYKFFGEQAKLRGTETSYIEEMITGKNIVRNMDYEATAIEKFDRMNNSLRDASMKATFYSSTVNPSTRLINNIIYAAVGVFGAILAIGGGITVGGLTSFLSYASTYAKPFNEISGVITEFQNALACAARLFEMIDAEVEVDEGEKAINDIRGEIEFKDVFFSYDKSKKLIEHLNLSVKSGQRIAIVGPTGAGKSTIINLLMRFYDIDKGQILIDGVDIRDIPINDLRQSFGMVLQETWLKNASVKENLRMANPDATDEEIIEAAKATYAHSFIKRMPYGYDTILSSEGGALSQGQMQLLCITRVMLNIPPMLILDEATSSIDTRTEQKIQSAFNKMMKGRTTFIVAHRLSTIREADVILFVKDGSIVEQGSHSELLQKNGFYAKLYQSQSKEESA</sequence>
<proteinExistence type="predicted"/>
<feature type="transmembrane region" description="Helical" evidence="8">
    <location>
        <begin position="260"/>
        <end position="287"/>
    </location>
</feature>
<comment type="subcellular location">
    <subcellularLocation>
        <location evidence="1">Cell membrane</location>
        <topology evidence="1">Multi-pass membrane protein</topology>
    </subcellularLocation>
</comment>
<dbReference type="InterPro" id="IPR039421">
    <property type="entry name" value="Type_1_exporter"/>
</dbReference>
<organism evidence="11 12">
    <name type="scientific">Pseudobutyrivibrio ruminis</name>
    <dbReference type="NCBI Taxonomy" id="46206"/>
    <lineage>
        <taxon>Bacteria</taxon>
        <taxon>Bacillati</taxon>
        <taxon>Bacillota</taxon>
        <taxon>Clostridia</taxon>
        <taxon>Lachnospirales</taxon>
        <taxon>Lachnospiraceae</taxon>
        <taxon>Pseudobutyrivibrio</taxon>
    </lineage>
</organism>
<dbReference type="CDD" id="cd03254">
    <property type="entry name" value="ABCC_Glucan_exporter_like"/>
    <property type="match status" value="1"/>
</dbReference>
<feature type="transmembrane region" description="Helical" evidence="8">
    <location>
        <begin position="138"/>
        <end position="160"/>
    </location>
</feature>